<evidence type="ECO:0000256" key="3">
    <source>
        <dbReference type="ARBA" id="ARBA00023002"/>
    </source>
</evidence>
<keyword evidence="1" id="KW-0285">Flavoprotein</keyword>
<feature type="domain" description="FAD-binding PCMH-type" evidence="5">
    <location>
        <begin position="46"/>
        <end position="223"/>
    </location>
</feature>
<dbReference type="EMBL" id="CP032229">
    <property type="protein sequence ID" value="QBJ93595.1"/>
    <property type="molecule type" value="Genomic_DNA"/>
</dbReference>
<keyword evidence="2" id="KW-0274">FAD</keyword>
<dbReference type="PROSITE" id="PS51387">
    <property type="entry name" value="FAD_PCMH"/>
    <property type="match status" value="1"/>
</dbReference>
<evidence type="ECO:0000256" key="1">
    <source>
        <dbReference type="ARBA" id="ARBA00022630"/>
    </source>
</evidence>
<dbReference type="PANTHER" id="PTHR42659">
    <property type="entry name" value="XANTHINE DEHYDROGENASE SUBUNIT C-RELATED"/>
    <property type="match status" value="1"/>
</dbReference>
<protein>
    <submittedName>
        <fullName evidence="6">Xanthine dehydrogenase family protein subunit M</fullName>
    </submittedName>
</protein>
<sequence>MRGRRAGRAGAVRLQPGAPQAVTPPGTGAPPGSGAGPPPRERAPSVKLPPFDHVAPRCLAEAVSHLAAAPPGDALPLAGGQSLVPMLASRTRASRLLVDLRDVGELTGVSAPDGSLRIGAMTRQHTLATDPLIRSLCPLIAEAAASTGHASVRHRGTFGGTLAHAASAAQLVVAAYALDAQVLVTGPGGQHLTALRSWFGGPHSPGVRHGEIVTAVHLPSRGPGSGHALRQLGHPAGGRPVASVAAVVDTAPDGAVLRAELTVGTRVSAPTAVDVTHRLREAAGVAAAVVPDGPGEPDRQGPPAAYCRHVTGVLAERALTEAITRARRADTAALPAPRRETP</sequence>
<keyword evidence="7" id="KW-1185">Reference proteome</keyword>
<dbReference type="Gene3D" id="3.30.43.10">
    <property type="entry name" value="Uridine Diphospho-n-acetylenolpyruvylglucosamine Reductase, domain 2"/>
    <property type="match status" value="1"/>
</dbReference>
<evidence type="ECO:0000259" key="5">
    <source>
        <dbReference type="PROSITE" id="PS51387"/>
    </source>
</evidence>
<dbReference type="PANTHER" id="PTHR42659:SF2">
    <property type="entry name" value="XANTHINE DEHYDROGENASE SUBUNIT C-RELATED"/>
    <property type="match status" value="1"/>
</dbReference>
<accession>A0A4P6U0H4</accession>
<evidence type="ECO:0000313" key="6">
    <source>
        <dbReference type="EMBL" id="QBJ93595.1"/>
    </source>
</evidence>
<reference evidence="6 7" key="1">
    <citation type="submission" date="2018-08" db="EMBL/GenBank/DDBJ databases">
        <title>The complete genome sequence of Streptomyces seoulensis, a pioneer strain for nickel superoxide dismutase discovery.</title>
        <authorList>
            <person name="Shin J."/>
            <person name="Lee J.-S."/>
            <person name="Lee E.-J."/>
            <person name="Youn H.-D."/>
        </authorList>
    </citation>
    <scope>NUCLEOTIDE SEQUENCE [LARGE SCALE GENOMIC DNA]</scope>
    <source>
        <strain evidence="6 7">KCTC 9819</strain>
    </source>
</reference>
<dbReference type="AlphaFoldDB" id="A0A4P6U0H4"/>
<gene>
    <name evidence="6" type="ORF">D0Z67_27180</name>
</gene>
<dbReference type="SUPFAM" id="SSF56176">
    <property type="entry name" value="FAD-binding/transporter-associated domain-like"/>
    <property type="match status" value="1"/>
</dbReference>
<dbReference type="GO" id="GO:0071949">
    <property type="term" value="F:FAD binding"/>
    <property type="evidence" value="ECO:0007669"/>
    <property type="project" value="InterPro"/>
</dbReference>
<dbReference type="Gene3D" id="3.30.465.10">
    <property type="match status" value="1"/>
</dbReference>
<feature type="compositionally biased region" description="Low complexity" evidence="4">
    <location>
        <begin position="8"/>
        <end position="28"/>
    </location>
</feature>
<dbReference type="STRING" id="73044.GCA_000725795_05182"/>
<evidence type="ECO:0000313" key="7">
    <source>
        <dbReference type="Proteomes" id="UP000292547"/>
    </source>
</evidence>
<dbReference type="InterPro" id="IPR016166">
    <property type="entry name" value="FAD-bd_PCMH"/>
</dbReference>
<dbReference type="InterPro" id="IPR016169">
    <property type="entry name" value="FAD-bd_PCMH_sub2"/>
</dbReference>
<keyword evidence="3" id="KW-0560">Oxidoreductase</keyword>
<proteinExistence type="predicted"/>
<dbReference type="InterPro" id="IPR036318">
    <property type="entry name" value="FAD-bd_PCMH-like_sf"/>
</dbReference>
<evidence type="ECO:0000256" key="2">
    <source>
        <dbReference type="ARBA" id="ARBA00022827"/>
    </source>
</evidence>
<dbReference type="InterPro" id="IPR016167">
    <property type="entry name" value="FAD-bd_PCMH_sub1"/>
</dbReference>
<organism evidence="6 7">
    <name type="scientific">Streptomyces seoulensis</name>
    <dbReference type="NCBI Taxonomy" id="73044"/>
    <lineage>
        <taxon>Bacteria</taxon>
        <taxon>Bacillati</taxon>
        <taxon>Actinomycetota</taxon>
        <taxon>Actinomycetes</taxon>
        <taxon>Kitasatosporales</taxon>
        <taxon>Streptomycetaceae</taxon>
        <taxon>Streptomyces</taxon>
    </lineage>
</organism>
<dbReference type="GO" id="GO:0016491">
    <property type="term" value="F:oxidoreductase activity"/>
    <property type="evidence" value="ECO:0007669"/>
    <property type="project" value="UniProtKB-KW"/>
</dbReference>
<dbReference type="Pfam" id="PF00941">
    <property type="entry name" value="FAD_binding_5"/>
    <property type="match status" value="1"/>
</dbReference>
<dbReference type="Proteomes" id="UP000292547">
    <property type="component" value="Chromosome"/>
</dbReference>
<dbReference type="OrthoDB" id="9793944at2"/>
<evidence type="ECO:0000256" key="4">
    <source>
        <dbReference type="SAM" id="MobiDB-lite"/>
    </source>
</evidence>
<dbReference type="KEGG" id="sseo:D0Z67_27180"/>
<dbReference type="InterPro" id="IPR002346">
    <property type="entry name" value="Mopterin_DH_FAD-bd"/>
</dbReference>
<name>A0A4P6U0H4_STRSO</name>
<dbReference type="InterPro" id="IPR051312">
    <property type="entry name" value="Diverse_Substr_Oxidored"/>
</dbReference>
<feature type="region of interest" description="Disordered" evidence="4">
    <location>
        <begin position="1"/>
        <end position="50"/>
    </location>
</feature>